<dbReference type="EMBL" id="CADCTR010000733">
    <property type="protein sequence ID" value="CAA9260863.1"/>
    <property type="molecule type" value="Genomic_DNA"/>
</dbReference>
<dbReference type="InterPro" id="IPR001761">
    <property type="entry name" value="Peripla_BP/Lac1_sug-bd_dom"/>
</dbReference>
<evidence type="ECO:0000259" key="4">
    <source>
        <dbReference type="PROSITE" id="PS50949"/>
    </source>
</evidence>
<dbReference type="Gene3D" id="3.40.50.2300">
    <property type="match status" value="2"/>
</dbReference>
<feature type="non-terminal residue" evidence="5">
    <location>
        <position position="289"/>
    </location>
</feature>
<dbReference type="Gene3D" id="1.10.10.10">
    <property type="entry name" value="Winged helix-like DNA-binding domain superfamily/Winged helix DNA-binding domain"/>
    <property type="match status" value="1"/>
</dbReference>
<keyword evidence="3" id="KW-0804">Transcription</keyword>
<dbReference type="PROSITE" id="PS50949">
    <property type="entry name" value="HTH_GNTR"/>
    <property type="match status" value="1"/>
</dbReference>
<dbReference type="SUPFAM" id="SSF46785">
    <property type="entry name" value="Winged helix' DNA-binding domain"/>
    <property type="match status" value="1"/>
</dbReference>
<dbReference type="InterPro" id="IPR036388">
    <property type="entry name" value="WH-like_DNA-bd_sf"/>
</dbReference>
<protein>
    <recommendedName>
        <fullName evidence="4">HTH gntR-type domain-containing protein</fullName>
    </recommendedName>
</protein>
<dbReference type="PRINTS" id="PR00035">
    <property type="entry name" value="HTHGNTR"/>
</dbReference>
<dbReference type="AlphaFoldDB" id="A0A6J4IVU7"/>
<dbReference type="GO" id="GO:0000976">
    <property type="term" value="F:transcription cis-regulatory region binding"/>
    <property type="evidence" value="ECO:0007669"/>
    <property type="project" value="TreeGrafter"/>
</dbReference>
<dbReference type="GO" id="GO:0003700">
    <property type="term" value="F:DNA-binding transcription factor activity"/>
    <property type="evidence" value="ECO:0007669"/>
    <property type="project" value="InterPro"/>
</dbReference>
<sequence length="289" mass="32342">MLELDSSQPGMALYAQLEAYFRERIIDGRLPPGTRLPPELELVQLHGISRNTVRQALSTLVHEGLLERVQGRGTFVRQARASTVTSSSEKRIGVVLTYSNDQLNMELLIGIDQAAKSRGYQVSFSYSEERATQQARDVDRLRSDHVAGMIIFPLSNETDNPIVANLQSDGVPVVLVDRYLSDRPTDCIVADNFAGGYRATEHLLILGHTRIAFFFLRNADLRTTSVRDRWQGYRAALHDHGVLYDERLIVADPGQSMVADDDSFVQYISGPERPRAICLVNDIQAPVLF</sequence>
<reference evidence="5" key="1">
    <citation type="submission" date="2020-02" db="EMBL/GenBank/DDBJ databases">
        <authorList>
            <person name="Meier V. D."/>
        </authorList>
    </citation>
    <scope>NUCLEOTIDE SEQUENCE</scope>
    <source>
        <strain evidence="5">AVDCRST_MAG93</strain>
    </source>
</reference>
<evidence type="ECO:0000256" key="1">
    <source>
        <dbReference type="ARBA" id="ARBA00023015"/>
    </source>
</evidence>
<dbReference type="SMART" id="SM00345">
    <property type="entry name" value="HTH_GNTR"/>
    <property type="match status" value="1"/>
</dbReference>
<organism evidence="5">
    <name type="scientific">uncultured Chloroflexia bacterium</name>
    <dbReference type="NCBI Taxonomy" id="1672391"/>
    <lineage>
        <taxon>Bacteria</taxon>
        <taxon>Bacillati</taxon>
        <taxon>Chloroflexota</taxon>
        <taxon>Chloroflexia</taxon>
        <taxon>environmental samples</taxon>
    </lineage>
</organism>
<dbReference type="Pfam" id="PF00392">
    <property type="entry name" value="GntR"/>
    <property type="match status" value="1"/>
</dbReference>
<name>A0A6J4IVU7_9CHLR</name>
<feature type="domain" description="HTH gntR-type" evidence="4">
    <location>
        <begin position="11"/>
        <end position="79"/>
    </location>
</feature>
<dbReference type="PANTHER" id="PTHR30146:SF109">
    <property type="entry name" value="HTH-TYPE TRANSCRIPTIONAL REGULATOR GALS"/>
    <property type="match status" value="1"/>
</dbReference>
<evidence type="ECO:0000256" key="2">
    <source>
        <dbReference type="ARBA" id="ARBA00023125"/>
    </source>
</evidence>
<dbReference type="CDD" id="cd07377">
    <property type="entry name" value="WHTH_GntR"/>
    <property type="match status" value="1"/>
</dbReference>
<dbReference type="Pfam" id="PF00532">
    <property type="entry name" value="Peripla_BP_1"/>
    <property type="match status" value="1"/>
</dbReference>
<dbReference type="SUPFAM" id="SSF53822">
    <property type="entry name" value="Periplasmic binding protein-like I"/>
    <property type="match status" value="1"/>
</dbReference>
<proteinExistence type="predicted"/>
<dbReference type="InterPro" id="IPR036390">
    <property type="entry name" value="WH_DNA-bd_sf"/>
</dbReference>
<evidence type="ECO:0000256" key="3">
    <source>
        <dbReference type="ARBA" id="ARBA00023163"/>
    </source>
</evidence>
<dbReference type="InterPro" id="IPR000524">
    <property type="entry name" value="Tscrpt_reg_HTH_GntR"/>
</dbReference>
<dbReference type="PANTHER" id="PTHR30146">
    <property type="entry name" value="LACI-RELATED TRANSCRIPTIONAL REPRESSOR"/>
    <property type="match status" value="1"/>
</dbReference>
<dbReference type="CDD" id="cd06267">
    <property type="entry name" value="PBP1_LacI_sugar_binding-like"/>
    <property type="match status" value="1"/>
</dbReference>
<gene>
    <name evidence="5" type="ORF">AVDCRST_MAG93-2177</name>
</gene>
<keyword evidence="1" id="KW-0805">Transcription regulation</keyword>
<dbReference type="InterPro" id="IPR028082">
    <property type="entry name" value="Peripla_BP_I"/>
</dbReference>
<accession>A0A6J4IVU7</accession>
<evidence type="ECO:0000313" key="5">
    <source>
        <dbReference type="EMBL" id="CAA9260863.1"/>
    </source>
</evidence>
<keyword evidence="2" id="KW-0238">DNA-binding</keyword>